<gene>
    <name evidence="9" type="ORF">MTBBW1_1680011</name>
</gene>
<keyword evidence="5" id="KW-0804">Transcription</keyword>
<evidence type="ECO:0000256" key="4">
    <source>
        <dbReference type="ARBA" id="ARBA00023125"/>
    </source>
</evidence>
<dbReference type="GO" id="GO:0000976">
    <property type="term" value="F:transcription cis-regulatory region binding"/>
    <property type="evidence" value="ECO:0007669"/>
    <property type="project" value="TreeGrafter"/>
</dbReference>
<dbReference type="InterPro" id="IPR001789">
    <property type="entry name" value="Sig_transdc_resp-reg_receiver"/>
</dbReference>
<dbReference type="FunFam" id="3.40.50.2300:FF:000001">
    <property type="entry name" value="DNA-binding response regulator PhoB"/>
    <property type="match status" value="1"/>
</dbReference>
<protein>
    <submittedName>
        <fullName evidence="9">Response regulator receiver protein (Modular protein)</fullName>
    </submittedName>
</protein>
<feature type="region of interest" description="Disordered" evidence="7">
    <location>
        <begin position="1"/>
        <end position="45"/>
    </location>
</feature>
<evidence type="ECO:0000256" key="2">
    <source>
        <dbReference type="ARBA" id="ARBA00023012"/>
    </source>
</evidence>
<organism evidence="9 10">
    <name type="scientific">Desulfamplus magnetovallimortis</name>
    <dbReference type="NCBI Taxonomy" id="1246637"/>
    <lineage>
        <taxon>Bacteria</taxon>
        <taxon>Pseudomonadati</taxon>
        <taxon>Thermodesulfobacteriota</taxon>
        <taxon>Desulfobacteria</taxon>
        <taxon>Desulfobacterales</taxon>
        <taxon>Desulfobacteraceae</taxon>
        <taxon>Desulfamplus</taxon>
    </lineage>
</organism>
<evidence type="ECO:0000256" key="1">
    <source>
        <dbReference type="ARBA" id="ARBA00022553"/>
    </source>
</evidence>
<dbReference type="CDD" id="cd19920">
    <property type="entry name" value="REC_PA4781-like"/>
    <property type="match status" value="1"/>
</dbReference>
<evidence type="ECO:0000259" key="8">
    <source>
        <dbReference type="PROSITE" id="PS50110"/>
    </source>
</evidence>
<dbReference type="GO" id="GO:0006355">
    <property type="term" value="P:regulation of DNA-templated transcription"/>
    <property type="evidence" value="ECO:0007669"/>
    <property type="project" value="TreeGrafter"/>
</dbReference>
<dbReference type="InterPro" id="IPR011006">
    <property type="entry name" value="CheY-like_superfamily"/>
</dbReference>
<evidence type="ECO:0000256" key="6">
    <source>
        <dbReference type="PROSITE-ProRule" id="PRU00169"/>
    </source>
</evidence>
<sequence length="235" mass="26829">MTNETSGNHLPGAHQAEKGKHDIRREEKHQPDSHKAEYHMHDNSPPDNHFSILIVDDEPMNIQLLGNLLKDQHYKVEFATSGKEAIDWIYSYPFDLVLLDIMMPGMSGYEVCRKIKSDKTKKHIPVIFLTAMADTKDILKGFEVGGSDYITKPFQALELLARVKVHVEIKTLRGFIPICSKCKDIRDDKGAWTRVEAYIQKHSEALFSHALCPKCMESLYGKEPWFKTKKSGSNT</sequence>
<feature type="compositionally biased region" description="Basic and acidic residues" evidence="7">
    <location>
        <begin position="15"/>
        <end position="44"/>
    </location>
</feature>
<keyword evidence="10" id="KW-1185">Reference proteome</keyword>
<dbReference type="AlphaFoldDB" id="A0A1W1H9I0"/>
<evidence type="ECO:0000313" key="9">
    <source>
        <dbReference type="EMBL" id="SLM29099.1"/>
    </source>
</evidence>
<feature type="domain" description="Response regulatory" evidence="8">
    <location>
        <begin position="51"/>
        <end position="167"/>
    </location>
</feature>
<name>A0A1W1H9I0_9BACT</name>
<evidence type="ECO:0000256" key="3">
    <source>
        <dbReference type="ARBA" id="ARBA00023015"/>
    </source>
</evidence>
<evidence type="ECO:0000313" key="10">
    <source>
        <dbReference type="Proteomes" id="UP000191931"/>
    </source>
</evidence>
<dbReference type="SMART" id="SM00448">
    <property type="entry name" value="REC"/>
    <property type="match status" value="1"/>
</dbReference>
<proteinExistence type="predicted"/>
<dbReference type="STRING" id="1246637.MTBBW1_1680011"/>
<evidence type="ECO:0000256" key="7">
    <source>
        <dbReference type="SAM" id="MobiDB-lite"/>
    </source>
</evidence>
<dbReference type="EMBL" id="FWEV01000077">
    <property type="protein sequence ID" value="SLM29099.1"/>
    <property type="molecule type" value="Genomic_DNA"/>
</dbReference>
<dbReference type="InterPro" id="IPR039420">
    <property type="entry name" value="WalR-like"/>
</dbReference>
<reference evidence="9 10" key="1">
    <citation type="submission" date="2017-03" db="EMBL/GenBank/DDBJ databases">
        <authorList>
            <person name="Afonso C.L."/>
            <person name="Miller P.J."/>
            <person name="Scott M.A."/>
            <person name="Spackman E."/>
            <person name="Goraichik I."/>
            <person name="Dimitrov K.M."/>
            <person name="Suarez D.L."/>
            <person name="Swayne D.E."/>
        </authorList>
    </citation>
    <scope>NUCLEOTIDE SEQUENCE [LARGE SCALE GENOMIC DNA]</scope>
    <source>
        <strain evidence="9">PRJEB14757</strain>
    </source>
</reference>
<keyword evidence="4" id="KW-0238">DNA-binding</keyword>
<dbReference type="Gene3D" id="3.40.50.2300">
    <property type="match status" value="1"/>
</dbReference>
<dbReference type="RefSeq" id="WP_245809464.1">
    <property type="nucleotide sequence ID" value="NZ_LT828551.1"/>
</dbReference>
<dbReference type="Proteomes" id="UP000191931">
    <property type="component" value="Unassembled WGS sequence"/>
</dbReference>
<dbReference type="Pfam" id="PF00072">
    <property type="entry name" value="Response_reg"/>
    <property type="match status" value="1"/>
</dbReference>
<dbReference type="PANTHER" id="PTHR48111">
    <property type="entry name" value="REGULATOR OF RPOS"/>
    <property type="match status" value="1"/>
</dbReference>
<dbReference type="PROSITE" id="PS50110">
    <property type="entry name" value="RESPONSE_REGULATORY"/>
    <property type="match status" value="1"/>
</dbReference>
<accession>A0A1W1H9I0</accession>
<keyword evidence="1 6" id="KW-0597">Phosphoprotein</keyword>
<dbReference type="GO" id="GO:0000156">
    <property type="term" value="F:phosphorelay response regulator activity"/>
    <property type="evidence" value="ECO:0007669"/>
    <property type="project" value="TreeGrafter"/>
</dbReference>
<evidence type="ECO:0000256" key="5">
    <source>
        <dbReference type="ARBA" id="ARBA00023163"/>
    </source>
</evidence>
<dbReference type="GO" id="GO:0005829">
    <property type="term" value="C:cytosol"/>
    <property type="evidence" value="ECO:0007669"/>
    <property type="project" value="TreeGrafter"/>
</dbReference>
<dbReference type="SUPFAM" id="SSF52172">
    <property type="entry name" value="CheY-like"/>
    <property type="match status" value="1"/>
</dbReference>
<dbReference type="PANTHER" id="PTHR48111:SF1">
    <property type="entry name" value="TWO-COMPONENT RESPONSE REGULATOR ORR33"/>
    <property type="match status" value="1"/>
</dbReference>
<feature type="modified residue" description="4-aspartylphosphate" evidence="6">
    <location>
        <position position="100"/>
    </location>
</feature>
<keyword evidence="2" id="KW-0902">Two-component regulatory system</keyword>
<keyword evidence="3" id="KW-0805">Transcription regulation</keyword>
<dbReference type="GO" id="GO:0032993">
    <property type="term" value="C:protein-DNA complex"/>
    <property type="evidence" value="ECO:0007669"/>
    <property type="project" value="TreeGrafter"/>
</dbReference>